<accession>A0A1C7NIY0</accession>
<evidence type="ECO:0000313" key="1">
    <source>
        <dbReference type="EMBL" id="OBZ88950.1"/>
    </source>
</evidence>
<organism evidence="1 2">
    <name type="scientific">Choanephora cucurbitarum</name>
    <dbReference type="NCBI Taxonomy" id="101091"/>
    <lineage>
        <taxon>Eukaryota</taxon>
        <taxon>Fungi</taxon>
        <taxon>Fungi incertae sedis</taxon>
        <taxon>Mucoromycota</taxon>
        <taxon>Mucoromycotina</taxon>
        <taxon>Mucoromycetes</taxon>
        <taxon>Mucorales</taxon>
        <taxon>Mucorineae</taxon>
        <taxon>Choanephoraceae</taxon>
        <taxon>Choanephoroideae</taxon>
        <taxon>Choanephora</taxon>
    </lineage>
</organism>
<dbReference type="Proteomes" id="UP000093000">
    <property type="component" value="Unassembled WGS sequence"/>
</dbReference>
<keyword evidence="2" id="KW-1185">Reference proteome</keyword>
<sequence>MYLYQRKQHHFQSTSPESNMIYAPQEKGYRCIFCNKSYKRKDALPKERVDVIIQEGRISIQSSIAEEFMLIVAEKAFKGKRRVRLPTLNELMRYQKNVNNAILIFPSRSIAIDLGNNESANVTINMPSDHLQLLAANLKKAPLIFSVPDLTPDQSTCLQQAGKWQSHPLFQ</sequence>
<dbReference type="InParanoid" id="A0A1C7NIY0"/>
<comment type="caution">
    <text evidence="1">The sequence shown here is derived from an EMBL/GenBank/DDBJ whole genome shotgun (WGS) entry which is preliminary data.</text>
</comment>
<name>A0A1C7NIY0_9FUNG</name>
<dbReference type="AlphaFoldDB" id="A0A1C7NIY0"/>
<gene>
    <name evidence="1" type="ORF">A0J61_03008</name>
</gene>
<dbReference type="EMBL" id="LUGH01000122">
    <property type="protein sequence ID" value="OBZ88950.1"/>
    <property type="molecule type" value="Genomic_DNA"/>
</dbReference>
<dbReference type="STRING" id="101091.A0A1C7NIY0"/>
<proteinExistence type="predicted"/>
<protein>
    <submittedName>
        <fullName evidence="1">Uncharacterized protein</fullName>
    </submittedName>
</protein>
<reference evidence="1 2" key="1">
    <citation type="submission" date="2016-03" db="EMBL/GenBank/DDBJ databases">
        <title>Choanephora cucurbitarum.</title>
        <authorList>
            <person name="Min B."/>
            <person name="Park H."/>
            <person name="Park J.-H."/>
            <person name="Shin H.-D."/>
            <person name="Choi I.-G."/>
        </authorList>
    </citation>
    <scope>NUCLEOTIDE SEQUENCE [LARGE SCALE GENOMIC DNA]</scope>
    <source>
        <strain evidence="1 2">KUS-F28377</strain>
    </source>
</reference>
<evidence type="ECO:0000313" key="2">
    <source>
        <dbReference type="Proteomes" id="UP000093000"/>
    </source>
</evidence>